<dbReference type="InterPro" id="IPR036412">
    <property type="entry name" value="HAD-like_sf"/>
</dbReference>
<accession>A0A835IZP6</accession>
<evidence type="ECO:0008006" key="3">
    <source>
        <dbReference type="Google" id="ProtNLM"/>
    </source>
</evidence>
<sequence length="88" mass="10016">MTMVGEGKKLLVLDIDYTLFDHRSTAKNPLELMRPSALLNLSSVTSYTSLVFVQATYKEDESITYFGYDYWLTGKTKPYDEVVGCMTN</sequence>
<name>A0A835IZP6_9MAGN</name>
<keyword evidence="2" id="KW-1185">Reference proteome</keyword>
<reference evidence="1 2" key="1">
    <citation type="submission" date="2020-10" db="EMBL/GenBank/DDBJ databases">
        <title>The Coptis chinensis genome and diversification of protoberbering-type alkaloids.</title>
        <authorList>
            <person name="Wang B."/>
            <person name="Shu S."/>
            <person name="Song C."/>
            <person name="Liu Y."/>
        </authorList>
    </citation>
    <scope>NUCLEOTIDE SEQUENCE [LARGE SCALE GENOMIC DNA]</scope>
    <source>
        <strain evidence="1">HL-2020</strain>
        <tissue evidence="1">Leaf</tissue>
    </source>
</reference>
<gene>
    <name evidence="1" type="ORF">IFM89_032408</name>
</gene>
<dbReference type="OrthoDB" id="1711508at2759"/>
<proteinExistence type="predicted"/>
<organism evidence="1 2">
    <name type="scientific">Coptis chinensis</name>
    <dbReference type="NCBI Taxonomy" id="261450"/>
    <lineage>
        <taxon>Eukaryota</taxon>
        <taxon>Viridiplantae</taxon>
        <taxon>Streptophyta</taxon>
        <taxon>Embryophyta</taxon>
        <taxon>Tracheophyta</taxon>
        <taxon>Spermatophyta</taxon>
        <taxon>Magnoliopsida</taxon>
        <taxon>Ranunculales</taxon>
        <taxon>Ranunculaceae</taxon>
        <taxon>Coptidoideae</taxon>
        <taxon>Coptis</taxon>
    </lineage>
</organism>
<dbReference type="EMBL" id="JADFTS010000001">
    <property type="protein sequence ID" value="KAF9626354.1"/>
    <property type="molecule type" value="Genomic_DNA"/>
</dbReference>
<protein>
    <recommendedName>
        <fullName evidence="3">FCP1 homology domain-containing protein</fullName>
    </recommendedName>
</protein>
<dbReference type="AlphaFoldDB" id="A0A835IZP6"/>
<dbReference type="InterPro" id="IPR023214">
    <property type="entry name" value="HAD_sf"/>
</dbReference>
<dbReference type="Gene3D" id="3.40.50.1000">
    <property type="entry name" value="HAD superfamily/HAD-like"/>
    <property type="match status" value="1"/>
</dbReference>
<dbReference type="Proteomes" id="UP000631114">
    <property type="component" value="Unassembled WGS sequence"/>
</dbReference>
<dbReference type="SUPFAM" id="SSF56784">
    <property type="entry name" value="HAD-like"/>
    <property type="match status" value="1"/>
</dbReference>
<evidence type="ECO:0000313" key="2">
    <source>
        <dbReference type="Proteomes" id="UP000631114"/>
    </source>
</evidence>
<evidence type="ECO:0000313" key="1">
    <source>
        <dbReference type="EMBL" id="KAF9626354.1"/>
    </source>
</evidence>
<comment type="caution">
    <text evidence="1">The sequence shown here is derived from an EMBL/GenBank/DDBJ whole genome shotgun (WGS) entry which is preliminary data.</text>
</comment>